<reference evidence="2 3" key="1">
    <citation type="submission" date="2014-02" db="EMBL/GenBank/DDBJ databases">
        <title>Draft genome sequence of Lysinibacillus massiliensis CCUG 49529.</title>
        <authorList>
            <person name="Zhang F."/>
            <person name="Wang G."/>
            <person name="Zhang L."/>
        </authorList>
    </citation>
    <scope>NUCLEOTIDE SEQUENCE [LARGE SCALE GENOMIC DNA]</scope>
    <source>
        <strain evidence="2 3">CCUG 49529</strain>
    </source>
</reference>
<dbReference type="AlphaFoldDB" id="A0A0A3J4R9"/>
<sequence>MGYAFLGTFIMLIVLILLSLLIRDFYIASILTLIFTVIYCTISGAKYVVEEVKKLIEEKNSAE</sequence>
<keyword evidence="3" id="KW-1185">Reference proteome</keyword>
<organism evidence="2 3">
    <name type="scientific">Ureibacillus massiliensis 4400831 = CIP 108448 = CCUG 49529</name>
    <dbReference type="NCBI Taxonomy" id="1211035"/>
    <lineage>
        <taxon>Bacteria</taxon>
        <taxon>Bacillati</taxon>
        <taxon>Bacillota</taxon>
        <taxon>Bacilli</taxon>
        <taxon>Bacillales</taxon>
        <taxon>Caryophanaceae</taxon>
        <taxon>Ureibacillus</taxon>
    </lineage>
</organism>
<keyword evidence="1" id="KW-1133">Transmembrane helix</keyword>
<name>A0A0A3J4R9_9BACL</name>
<dbReference type="EMBL" id="JPVQ01000003">
    <property type="protein sequence ID" value="KGR91921.1"/>
    <property type="molecule type" value="Genomic_DNA"/>
</dbReference>
<evidence type="ECO:0000313" key="3">
    <source>
        <dbReference type="Proteomes" id="UP000030595"/>
    </source>
</evidence>
<dbReference type="Proteomes" id="UP000030595">
    <property type="component" value="Unassembled WGS sequence"/>
</dbReference>
<keyword evidence="1" id="KW-0472">Membrane</keyword>
<feature type="transmembrane region" description="Helical" evidence="1">
    <location>
        <begin position="28"/>
        <end position="49"/>
    </location>
</feature>
<evidence type="ECO:0000256" key="1">
    <source>
        <dbReference type="SAM" id="Phobius"/>
    </source>
</evidence>
<protein>
    <submittedName>
        <fullName evidence="2">Uncharacterized protein</fullName>
    </submittedName>
</protein>
<accession>A0A0A3J4R9</accession>
<proteinExistence type="predicted"/>
<feature type="transmembrane region" description="Helical" evidence="1">
    <location>
        <begin position="5"/>
        <end position="22"/>
    </location>
</feature>
<gene>
    <name evidence="2" type="ORF">CD30_03200</name>
</gene>
<dbReference type="RefSeq" id="WP_036172338.1">
    <property type="nucleotide sequence ID" value="NZ_AVCZ01000003.1"/>
</dbReference>
<evidence type="ECO:0000313" key="2">
    <source>
        <dbReference type="EMBL" id="KGR91921.1"/>
    </source>
</evidence>
<keyword evidence="1" id="KW-0812">Transmembrane</keyword>
<comment type="caution">
    <text evidence="2">The sequence shown here is derived from an EMBL/GenBank/DDBJ whole genome shotgun (WGS) entry which is preliminary data.</text>
</comment>